<comment type="caution">
    <text evidence="1">The sequence shown here is derived from an EMBL/GenBank/DDBJ whole genome shotgun (WGS) entry which is preliminary data.</text>
</comment>
<organism evidence="1 2">
    <name type="scientific">Photorhabdus temperata J3</name>
    <dbReference type="NCBI Taxonomy" id="1389415"/>
    <lineage>
        <taxon>Bacteria</taxon>
        <taxon>Pseudomonadati</taxon>
        <taxon>Pseudomonadota</taxon>
        <taxon>Gammaproteobacteria</taxon>
        <taxon>Enterobacterales</taxon>
        <taxon>Morganellaceae</taxon>
        <taxon>Photorhabdus</taxon>
    </lineage>
</organism>
<dbReference type="AlphaFoldDB" id="U7R463"/>
<keyword evidence="2" id="KW-1185">Reference proteome</keyword>
<sequence>MVVLLRFFIIHYGDKFFMGRNYEEVNSGNNGDNIYFY</sequence>
<reference evidence="1 2" key="1">
    <citation type="submission" date="2013-10" db="EMBL/GenBank/DDBJ databases">
        <title>Whole Genome Shotgun Sequence of Photorhabdus temperata J3.</title>
        <authorList>
            <person name="Park G.-S."/>
            <person name="Hong S.-J."/>
            <person name="Shin J.-H."/>
        </authorList>
    </citation>
    <scope>NUCLEOTIDE SEQUENCE [LARGE SCALE GENOMIC DNA]</scope>
    <source>
        <strain evidence="1 2">J3</strain>
    </source>
</reference>
<dbReference type="PATRIC" id="fig|1389415.4.peg.512"/>
<gene>
    <name evidence="1" type="ORF">O185_02620</name>
</gene>
<evidence type="ECO:0000313" key="1">
    <source>
        <dbReference type="EMBL" id="ERT14560.1"/>
    </source>
</evidence>
<name>U7R463_PHOTE</name>
<accession>U7R463</accession>
<dbReference type="Proteomes" id="UP000017133">
    <property type="component" value="Unassembled WGS sequence"/>
</dbReference>
<protein>
    <submittedName>
        <fullName evidence="1">Uncharacterized protein</fullName>
    </submittedName>
</protein>
<dbReference type="EMBL" id="AXDT01000024">
    <property type="protein sequence ID" value="ERT14560.1"/>
    <property type="molecule type" value="Genomic_DNA"/>
</dbReference>
<evidence type="ECO:0000313" key="2">
    <source>
        <dbReference type="Proteomes" id="UP000017133"/>
    </source>
</evidence>
<proteinExistence type="predicted"/>